<protein>
    <submittedName>
        <fullName evidence="2">Restriction endonuclease</fullName>
    </submittedName>
</protein>
<dbReference type="InterPro" id="IPR025938">
    <property type="entry name" value="RRXRR_dom"/>
</dbReference>
<name>F4XVB1_9CYAN</name>
<dbReference type="Pfam" id="PF01844">
    <property type="entry name" value="HNH"/>
    <property type="match status" value="1"/>
</dbReference>
<dbReference type="GO" id="GO:0008270">
    <property type="term" value="F:zinc ion binding"/>
    <property type="evidence" value="ECO:0007669"/>
    <property type="project" value="InterPro"/>
</dbReference>
<dbReference type="eggNOG" id="COG1403">
    <property type="taxonomic scope" value="Bacteria"/>
</dbReference>
<dbReference type="Proteomes" id="UP000003959">
    <property type="component" value="Unassembled WGS sequence"/>
</dbReference>
<dbReference type="InterPro" id="IPR052892">
    <property type="entry name" value="NA-targeting_endonuclease"/>
</dbReference>
<evidence type="ECO:0000259" key="1">
    <source>
        <dbReference type="SMART" id="SM00507"/>
    </source>
</evidence>
<dbReference type="InterPro" id="IPR002711">
    <property type="entry name" value="HNH"/>
</dbReference>
<dbReference type="PANTHER" id="PTHR33877">
    <property type="entry name" value="SLL1193 PROTEIN"/>
    <property type="match status" value="1"/>
</dbReference>
<dbReference type="HOGENOM" id="CLU_036716_0_0_3"/>
<dbReference type="InterPro" id="IPR003615">
    <property type="entry name" value="HNH_nuc"/>
</dbReference>
<dbReference type="SMART" id="SM00507">
    <property type="entry name" value="HNHc"/>
    <property type="match status" value="1"/>
</dbReference>
<accession>F4XVB1</accession>
<proteinExistence type="predicted"/>
<reference evidence="3" key="1">
    <citation type="journal article" date="2011" name="Proc. Natl. Acad. Sci. U.S.A.">
        <title>Genomic insights into the physiology and ecology of the marine filamentous cyanobacterium Lyngbya majuscula.</title>
        <authorList>
            <person name="Jones A.C."/>
            <person name="Monroe E.A."/>
            <person name="Podell S."/>
            <person name="Hess W.R."/>
            <person name="Klages S."/>
            <person name="Esquenazi E."/>
            <person name="Niessen S."/>
            <person name="Hoover H."/>
            <person name="Rothmann M."/>
            <person name="Lasken R.S."/>
            <person name="Yates J.R.III."/>
            <person name="Reinhardt R."/>
            <person name="Kube M."/>
            <person name="Burkart M.D."/>
            <person name="Allen E.E."/>
            <person name="Dorrestein P.C."/>
            <person name="Gerwick W.H."/>
            <person name="Gerwick L."/>
        </authorList>
    </citation>
    <scope>NUCLEOTIDE SEQUENCE [LARGE SCALE GENOMIC DNA]</scope>
    <source>
        <strain evidence="3">3L</strain>
    </source>
</reference>
<sequence length="425" mass="48080">MSTNYVLVLDTNRKPLNPCKPGMARSLLKAGKAAVFKQYPFTIILNKAVDDAPKPVQLKIDPGSKVTGLALVQDDKVLWGAELYHRGQQIKADLEDRRKLRRGRRNRKTRYRQPRFLNRTRPEGWLAPSMLHRVLTTMTWVRRLTKFVPVTGISLERVRFDMQKMINPEVSGVDYQQGELQGYEVREYLLEKWNRQCAYCQATDTRLEVDHIHPKSKGGSDRVSNLTVACHDCNQAKGNRNITDFLSGKSDLLNRILSQVKQPLLDAAAVNSTRNKIAEELIARGLPIEFGTGGQTKYNRCRLDLPKTHWLDAACVGVVVHLTLETKQCLTITASGHGNRQMAGVDKYGFPYRHRTRQQVHFGFRSGDIVRAVVPKGKKAGTHLGRVLCRKSGSFDIQTKSGRVTGINHKYCSTIHGRDGYAYVF</sequence>
<dbReference type="EMBL" id="GL890939">
    <property type="protein sequence ID" value="EGJ31459.1"/>
    <property type="molecule type" value="Genomic_DNA"/>
</dbReference>
<dbReference type="Gene3D" id="1.10.30.50">
    <property type="match status" value="1"/>
</dbReference>
<dbReference type="PANTHER" id="PTHR33877:SF2">
    <property type="entry name" value="OS07G0170200 PROTEIN"/>
    <property type="match status" value="1"/>
</dbReference>
<dbReference type="GO" id="GO:0004519">
    <property type="term" value="F:endonuclease activity"/>
    <property type="evidence" value="ECO:0007669"/>
    <property type="project" value="UniProtKB-KW"/>
</dbReference>
<dbReference type="CDD" id="cd00085">
    <property type="entry name" value="HNHc"/>
    <property type="match status" value="1"/>
</dbReference>
<dbReference type="Pfam" id="PF14239">
    <property type="entry name" value="RRXRR"/>
    <property type="match status" value="1"/>
</dbReference>
<dbReference type="OrthoDB" id="9802901at2"/>
<gene>
    <name evidence="2" type="ORF">LYNGBM3L_39560</name>
</gene>
<dbReference type="AlphaFoldDB" id="F4XVB1"/>
<keyword evidence="3" id="KW-1185">Reference proteome</keyword>
<evidence type="ECO:0000313" key="3">
    <source>
        <dbReference type="Proteomes" id="UP000003959"/>
    </source>
</evidence>
<dbReference type="GO" id="GO:0003676">
    <property type="term" value="F:nucleic acid binding"/>
    <property type="evidence" value="ECO:0007669"/>
    <property type="project" value="InterPro"/>
</dbReference>
<keyword evidence="2" id="KW-0255">Endonuclease</keyword>
<dbReference type="NCBIfam" id="NF040563">
    <property type="entry name" value="guided_IscB"/>
    <property type="match status" value="1"/>
</dbReference>
<dbReference type="RefSeq" id="WP_008186868.1">
    <property type="nucleotide sequence ID" value="NZ_GL890939.1"/>
</dbReference>
<dbReference type="InterPro" id="IPR047693">
    <property type="entry name" value="RNA-guided_IscB-like"/>
</dbReference>
<evidence type="ECO:0000313" key="2">
    <source>
        <dbReference type="EMBL" id="EGJ31459.1"/>
    </source>
</evidence>
<keyword evidence="2" id="KW-0540">Nuclease</keyword>
<feature type="domain" description="HNH nuclease" evidence="1">
    <location>
        <begin position="184"/>
        <end position="235"/>
    </location>
</feature>
<keyword evidence="2" id="KW-0378">Hydrolase</keyword>
<organism evidence="2 3">
    <name type="scientific">Moorena producens 3L</name>
    <dbReference type="NCBI Taxonomy" id="489825"/>
    <lineage>
        <taxon>Bacteria</taxon>
        <taxon>Bacillati</taxon>
        <taxon>Cyanobacteriota</taxon>
        <taxon>Cyanophyceae</taxon>
        <taxon>Coleofasciculales</taxon>
        <taxon>Coleofasciculaceae</taxon>
        <taxon>Moorena</taxon>
    </lineage>
</organism>